<evidence type="ECO:0000256" key="2">
    <source>
        <dbReference type="ARBA" id="ARBA00022723"/>
    </source>
</evidence>
<dbReference type="Gene3D" id="1.10.760.10">
    <property type="entry name" value="Cytochrome c-like domain"/>
    <property type="match status" value="1"/>
</dbReference>
<evidence type="ECO:0000256" key="5">
    <source>
        <dbReference type="SAM" id="SignalP"/>
    </source>
</evidence>
<proteinExistence type="predicted"/>
<organism evidence="7 8">
    <name type="scientific">Chelatococcus sambhunathii</name>
    <dbReference type="NCBI Taxonomy" id="363953"/>
    <lineage>
        <taxon>Bacteria</taxon>
        <taxon>Pseudomonadati</taxon>
        <taxon>Pseudomonadota</taxon>
        <taxon>Alphaproteobacteria</taxon>
        <taxon>Hyphomicrobiales</taxon>
        <taxon>Chelatococcaceae</taxon>
        <taxon>Chelatococcus</taxon>
    </lineage>
</organism>
<dbReference type="RefSeq" id="WP_309391872.1">
    <property type="nucleotide sequence ID" value="NZ_JADBEO010000021.1"/>
</dbReference>
<evidence type="ECO:0000256" key="4">
    <source>
        <dbReference type="PROSITE-ProRule" id="PRU00433"/>
    </source>
</evidence>
<sequence length="210" mass="22277">MRSRDLLGLVAGALLAGVSSVDAADYGQRPEVGYGKPVADADLVLWNIDIHTPDGANLPAGEGTVPAGKLVYEQKCIACHGEKAAGGPVYGTLVGGIGSMTKSPRVLTPGSMYPYAPILFDYVRRAMPMDAPQSLTNDEVYAVAAYIYNLNGLVPDDFKMNATTMARIEMPNRDAFVRDNRPDTLAERCMSDCKPIGTVADASKPAAAPR</sequence>
<feature type="domain" description="Cytochrome c" evidence="6">
    <location>
        <begin position="63"/>
        <end position="151"/>
    </location>
</feature>
<keyword evidence="5" id="KW-0732">Signal</keyword>
<dbReference type="InterPro" id="IPR009056">
    <property type="entry name" value="Cyt_c-like_dom"/>
</dbReference>
<dbReference type="PANTHER" id="PTHR35008:SF8">
    <property type="entry name" value="ALCOHOL DEHYDROGENASE CYTOCHROME C SUBUNIT"/>
    <property type="match status" value="1"/>
</dbReference>
<name>A0ABU1DGK1_9HYPH</name>
<accession>A0ABU1DGK1</accession>
<keyword evidence="1 4" id="KW-0349">Heme</keyword>
<dbReference type="InterPro" id="IPR036909">
    <property type="entry name" value="Cyt_c-like_dom_sf"/>
</dbReference>
<evidence type="ECO:0000256" key="3">
    <source>
        <dbReference type="ARBA" id="ARBA00023004"/>
    </source>
</evidence>
<feature type="signal peptide" evidence="5">
    <location>
        <begin position="1"/>
        <end position="23"/>
    </location>
</feature>
<protein>
    <submittedName>
        <fullName evidence="7">Cytochrome c</fullName>
    </submittedName>
</protein>
<evidence type="ECO:0000259" key="6">
    <source>
        <dbReference type="PROSITE" id="PS51007"/>
    </source>
</evidence>
<dbReference type="EMBL" id="JADBEO010000021">
    <property type="protein sequence ID" value="MDR4307224.1"/>
    <property type="molecule type" value="Genomic_DNA"/>
</dbReference>
<keyword evidence="8" id="KW-1185">Reference proteome</keyword>
<evidence type="ECO:0000313" key="7">
    <source>
        <dbReference type="EMBL" id="MDR4307224.1"/>
    </source>
</evidence>
<dbReference type="SUPFAM" id="SSF46626">
    <property type="entry name" value="Cytochrome c"/>
    <property type="match status" value="1"/>
</dbReference>
<keyword evidence="2 4" id="KW-0479">Metal-binding</keyword>
<dbReference type="PROSITE" id="PS51007">
    <property type="entry name" value="CYTC"/>
    <property type="match status" value="1"/>
</dbReference>
<dbReference type="Proteomes" id="UP001181622">
    <property type="component" value="Unassembled WGS sequence"/>
</dbReference>
<dbReference type="InterPro" id="IPR051459">
    <property type="entry name" value="Cytochrome_c-type_DH"/>
</dbReference>
<dbReference type="PANTHER" id="PTHR35008">
    <property type="entry name" value="BLL4482 PROTEIN-RELATED"/>
    <property type="match status" value="1"/>
</dbReference>
<feature type="chain" id="PRO_5045412751" evidence="5">
    <location>
        <begin position="24"/>
        <end position="210"/>
    </location>
</feature>
<evidence type="ECO:0000256" key="1">
    <source>
        <dbReference type="ARBA" id="ARBA00022617"/>
    </source>
</evidence>
<dbReference type="Pfam" id="PF13442">
    <property type="entry name" value="Cytochrome_CBB3"/>
    <property type="match status" value="1"/>
</dbReference>
<gene>
    <name evidence="7" type="ORF">IHQ68_11400</name>
</gene>
<reference evidence="7" key="1">
    <citation type="submission" date="2020-10" db="EMBL/GenBank/DDBJ databases">
        <authorList>
            <person name="Abbas A."/>
            <person name="Razzaq R."/>
            <person name="Waqas M."/>
            <person name="Abbas N."/>
            <person name="Nielsen T.K."/>
            <person name="Hansen L.H."/>
            <person name="Hussain S."/>
            <person name="Shahid M."/>
        </authorList>
    </citation>
    <scope>NUCLEOTIDE SEQUENCE</scope>
    <source>
        <strain evidence="7">S14</strain>
    </source>
</reference>
<keyword evidence="3 4" id="KW-0408">Iron</keyword>
<comment type="caution">
    <text evidence="7">The sequence shown here is derived from an EMBL/GenBank/DDBJ whole genome shotgun (WGS) entry which is preliminary data.</text>
</comment>
<evidence type="ECO:0000313" key="8">
    <source>
        <dbReference type="Proteomes" id="UP001181622"/>
    </source>
</evidence>